<dbReference type="AlphaFoldDB" id="A0A0U2KY07"/>
<feature type="transmembrane region" description="Helical" evidence="1">
    <location>
        <begin position="275"/>
        <end position="293"/>
    </location>
</feature>
<keyword evidence="1" id="KW-1133">Transmembrane helix</keyword>
<feature type="transmembrane region" description="Helical" evidence="1">
    <location>
        <begin position="377"/>
        <end position="402"/>
    </location>
</feature>
<dbReference type="KEGG" id="pnp:IJ22_13860"/>
<feature type="transmembrane region" description="Helical" evidence="1">
    <location>
        <begin position="90"/>
        <end position="109"/>
    </location>
</feature>
<keyword evidence="1" id="KW-0472">Membrane</keyword>
<feature type="transmembrane region" description="Helical" evidence="1">
    <location>
        <begin position="62"/>
        <end position="84"/>
    </location>
</feature>
<gene>
    <name evidence="2" type="ORF">IJ22_13860</name>
</gene>
<name>A0A0U2KY07_9BACL</name>
<evidence type="ECO:0000256" key="1">
    <source>
        <dbReference type="SAM" id="Phobius"/>
    </source>
</evidence>
<feature type="transmembrane region" description="Helical" evidence="1">
    <location>
        <begin position="422"/>
        <end position="446"/>
    </location>
</feature>
<feature type="transmembrane region" description="Helical" evidence="1">
    <location>
        <begin position="210"/>
        <end position="230"/>
    </location>
</feature>
<feature type="transmembrane region" description="Helical" evidence="1">
    <location>
        <begin position="130"/>
        <end position="157"/>
    </location>
</feature>
<dbReference type="Proteomes" id="UP000061660">
    <property type="component" value="Chromosome"/>
</dbReference>
<dbReference type="STRING" id="162209.IJ22_13860"/>
<accession>A0A0U2KY07</accession>
<reference evidence="2 3" key="2">
    <citation type="journal article" date="2016" name="Genome Announc.">
        <title>Complete Genome Sequences of Two Interactive Moderate Thermophiles, Paenibacillus napthalenovorans 32O-Y and Paenibacillus sp. 32O-W.</title>
        <authorList>
            <person name="Butler R.R.III."/>
            <person name="Wang J."/>
            <person name="Stark B.C."/>
            <person name="Pombert J.F."/>
        </authorList>
    </citation>
    <scope>NUCLEOTIDE SEQUENCE [LARGE SCALE GENOMIC DNA]</scope>
    <source>
        <strain evidence="2 3">32O-Y</strain>
    </source>
</reference>
<feature type="transmembrane region" description="Helical" evidence="1">
    <location>
        <begin position="458"/>
        <end position="479"/>
    </location>
</feature>
<keyword evidence="3" id="KW-1185">Reference proteome</keyword>
<dbReference type="PATRIC" id="fig|162209.4.peg.1469"/>
<keyword evidence="1" id="KW-0812">Transmembrane</keyword>
<feature type="transmembrane region" description="Helical" evidence="1">
    <location>
        <begin position="12"/>
        <end position="32"/>
    </location>
</feature>
<evidence type="ECO:0000313" key="3">
    <source>
        <dbReference type="Proteomes" id="UP000061660"/>
    </source>
</evidence>
<organism evidence="2 3">
    <name type="scientific">Paenibacillus naphthalenovorans</name>
    <dbReference type="NCBI Taxonomy" id="162209"/>
    <lineage>
        <taxon>Bacteria</taxon>
        <taxon>Bacillati</taxon>
        <taxon>Bacillota</taxon>
        <taxon>Bacilli</taxon>
        <taxon>Bacillales</taxon>
        <taxon>Paenibacillaceae</taxon>
        <taxon>Paenibacillus</taxon>
    </lineage>
</organism>
<protein>
    <recommendedName>
        <fullName evidence="4">Permease</fullName>
    </recommendedName>
</protein>
<feature type="transmembrane region" description="Helical" evidence="1">
    <location>
        <begin position="300"/>
        <end position="319"/>
    </location>
</feature>
<proteinExistence type="predicted"/>
<dbReference type="EMBL" id="CP013652">
    <property type="protein sequence ID" value="ALS21762.1"/>
    <property type="molecule type" value="Genomic_DNA"/>
</dbReference>
<feature type="transmembrane region" description="Helical" evidence="1">
    <location>
        <begin position="38"/>
        <end position="55"/>
    </location>
</feature>
<evidence type="ECO:0000313" key="2">
    <source>
        <dbReference type="EMBL" id="ALS21762.1"/>
    </source>
</evidence>
<sequence>MSAFRKIPWSTVRSVVFITSVIVYLVFTFFHFQMLEPLLSVLAVMAILISIPKSGKSAITFTLLFLGGGTWFLWQTGASVFEYILSFGDMLYLLSLFAIVPVLAIPIKIGRYSEAIQLFLERKKRSDTQYYGFITVISFLMGSFLSLATVPIMYHSIKNSVEKWAGKQTNKFVLSSIIHGYAVSVAWAPVSGVLGVVLTITKVEWQNIMLPLWGISIGGLGASWLIYLVIRRLGPRFRLADGGVGHSDVMKEGESEIAVALEPDGAHAIHPTMKMVQIVWAIALLIVLVLTLNKIFLLSIVLIVTVIALPFAYGWSILLKKGSHFVKGTSSYVKDQLPAMSEQFAIFLSAGFFVRALNESGYHHYVHQCFVELNHGLGGPAFLILLPLLTLSFALAGVHPIAVITLLGESLNPVLLGLSPELLTIALTGGAVLTFLIGPFSGTIGVVSSLIGKSPFHVAGWSVWQALGFFLVLVIALLAY</sequence>
<evidence type="ECO:0008006" key="4">
    <source>
        <dbReference type="Google" id="ProtNLM"/>
    </source>
</evidence>
<reference evidence="3" key="1">
    <citation type="submission" date="2015-12" db="EMBL/GenBank/DDBJ databases">
        <title>Complete genome sequences of two moderately thermophilic Paenibacillus species.</title>
        <authorList>
            <person name="Butler R.III."/>
            <person name="Wang J."/>
            <person name="Stark B.C."/>
            <person name="Pombert J.-F."/>
        </authorList>
    </citation>
    <scope>NUCLEOTIDE SEQUENCE [LARGE SCALE GENOMIC DNA]</scope>
    <source>
        <strain evidence="3">32O-Y</strain>
    </source>
</reference>
<feature type="transmembrane region" description="Helical" evidence="1">
    <location>
        <begin position="177"/>
        <end position="198"/>
    </location>
</feature>